<dbReference type="PROSITE" id="PS00688">
    <property type="entry name" value="SIGMA54_INTERACT_3"/>
    <property type="match status" value="1"/>
</dbReference>
<dbReference type="PROSITE" id="PS50045">
    <property type="entry name" value="SIGMA54_INTERACT_4"/>
    <property type="match status" value="1"/>
</dbReference>
<dbReference type="SMART" id="SM00240">
    <property type="entry name" value="FHA"/>
    <property type="match status" value="1"/>
</dbReference>
<dbReference type="InterPro" id="IPR027417">
    <property type="entry name" value="P-loop_NTPase"/>
</dbReference>
<dbReference type="InterPro" id="IPR025943">
    <property type="entry name" value="Sigma_54_int_dom_ATP-bd_2"/>
</dbReference>
<dbReference type="AlphaFoldDB" id="A0A150TK19"/>
<evidence type="ECO:0000256" key="5">
    <source>
        <dbReference type="ARBA" id="ARBA00023159"/>
    </source>
</evidence>
<dbReference type="PANTHER" id="PTHR32071:SF117">
    <property type="entry name" value="PTS-DEPENDENT DIHYDROXYACETONE KINASE OPERON REGULATORY PROTEIN-RELATED"/>
    <property type="match status" value="1"/>
</dbReference>
<dbReference type="Gene3D" id="2.60.200.20">
    <property type="match status" value="1"/>
</dbReference>
<dbReference type="CDD" id="cd00060">
    <property type="entry name" value="FHA"/>
    <property type="match status" value="1"/>
</dbReference>
<dbReference type="Pfam" id="PF01590">
    <property type="entry name" value="GAF"/>
    <property type="match status" value="1"/>
</dbReference>
<dbReference type="GO" id="GO:0043565">
    <property type="term" value="F:sequence-specific DNA binding"/>
    <property type="evidence" value="ECO:0007669"/>
    <property type="project" value="InterPro"/>
</dbReference>
<dbReference type="CDD" id="cd00009">
    <property type="entry name" value="AAA"/>
    <property type="match status" value="1"/>
</dbReference>
<dbReference type="Gene3D" id="3.40.50.300">
    <property type="entry name" value="P-loop containing nucleotide triphosphate hydrolases"/>
    <property type="match status" value="1"/>
</dbReference>
<keyword evidence="2" id="KW-0067">ATP-binding</keyword>
<dbReference type="Gene3D" id="1.10.8.60">
    <property type="match status" value="1"/>
</dbReference>
<dbReference type="GO" id="GO:0005524">
    <property type="term" value="F:ATP binding"/>
    <property type="evidence" value="ECO:0007669"/>
    <property type="project" value="UniProtKB-KW"/>
</dbReference>
<sequence>MPYLVVREPGQVSYTVPLRDGLRLGRSEQNDVVLDDHQVSRFHARFTRSEQGWLVEDLGSTHGTLVNTVRITTHALKAGDRIQVGNILLAFRDDEEPELVHQQATAAFAPVRDDTGRRLQLVYELSRAAFDLADRDELLGRTLQSLLDVLGCERALVGLAEPGARGFRRLARTRGGGPGADDIAVSRTLLEAVTVRREGVISHNSGDRGAPKTLVREGILTAMAVPLQAGSLLLGFLYVDARPPTSPFTPQDLDFLTAIGHLSAAAIESAQRYRRMEALAEALGPGGPAGELIGASEPMRQLKAQIQKYGASAANVLIQGESGTGKELVARTLHSVSPRAAGPFVTLNCAAIPESMVESELFGYEKGAFTGAAGKKRGKFVLADGGTLFLDEIGDLDLAAQAKVLRALQEGEIQPLGAEKAVHVSVRVVSATHKDLAEEIANKRFREDLYYRLNVVELSVPPLRERGEDIELLARALLKAAASSMGKRELEFTPAALAALKAYGWPGNVRELRNEMERAAIDAELPIVDLYNLSSRLRKGPRAAPAPREGASLAERFAALDVTERQLIEEALKAARGNLSEAARQLGITRVMIKRRIDRFGLGFRDEL</sequence>
<dbReference type="InterPro" id="IPR025944">
    <property type="entry name" value="Sigma_54_int_dom_CS"/>
</dbReference>
<dbReference type="InterPro" id="IPR058031">
    <property type="entry name" value="AAA_lid_NorR"/>
</dbReference>
<evidence type="ECO:0000313" key="10">
    <source>
        <dbReference type="Proteomes" id="UP000075502"/>
    </source>
</evidence>
<evidence type="ECO:0008006" key="11">
    <source>
        <dbReference type="Google" id="ProtNLM"/>
    </source>
</evidence>
<dbReference type="Proteomes" id="UP000075502">
    <property type="component" value="Unassembled WGS sequence"/>
</dbReference>
<dbReference type="SMART" id="SM00065">
    <property type="entry name" value="GAF"/>
    <property type="match status" value="1"/>
</dbReference>
<dbReference type="FunFam" id="3.40.50.300:FF:000006">
    <property type="entry name" value="DNA-binding transcriptional regulator NtrC"/>
    <property type="match status" value="1"/>
</dbReference>
<proteinExistence type="predicted"/>
<evidence type="ECO:0000256" key="6">
    <source>
        <dbReference type="ARBA" id="ARBA00023163"/>
    </source>
</evidence>
<dbReference type="InterPro" id="IPR009057">
    <property type="entry name" value="Homeodomain-like_sf"/>
</dbReference>
<protein>
    <recommendedName>
        <fullName evidence="11">Fis family transcriptional regulator</fullName>
    </recommendedName>
</protein>
<dbReference type="GO" id="GO:0006355">
    <property type="term" value="P:regulation of DNA-templated transcription"/>
    <property type="evidence" value="ECO:0007669"/>
    <property type="project" value="InterPro"/>
</dbReference>
<dbReference type="Pfam" id="PF00498">
    <property type="entry name" value="FHA"/>
    <property type="match status" value="1"/>
</dbReference>
<evidence type="ECO:0000313" key="9">
    <source>
        <dbReference type="EMBL" id="KYG05053.1"/>
    </source>
</evidence>
<evidence type="ECO:0000256" key="4">
    <source>
        <dbReference type="ARBA" id="ARBA00023125"/>
    </source>
</evidence>
<dbReference type="SUPFAM" id="SSF52540">
    <property type="entry name" value="P-loop containing nucleoside triphosphate hydrolases"/>
    <property type="match status" value="1"/>
</dbReference>
<evidence type="ECO:0000256" key="3">
    <source>
        <dbReference type="ARBA" id="ARBA00023015"/>
    </source>
</evidence>
<gene>
    <name evidence="9" type="ORF">BE21_03750</name>
</gene>
<accession>A0A150TK19</accession>
<evidence type="ECO:0000259" key="7">
    <source>
        <dbReference type="PROSITE" id="PS50006"/>
    </source>
</evidence>
<dbReference type="InterPro" id="IPR000253">
    <property type="entry name" value="FHA_dom"/>
</dbReference>
<dbReference type="InterPro" id="IPR008984">
    <property type="entry name" value="SMAD_FHA_dom_sf"/>
</dbReference>
<dbReference type="EMBL" id="JEME01002188">
    <property type="protein sequence ID" value="KYG05053.1"/>
    <property type="molecule type" value="Genomic_DNA"/>
</dbReference>
<evidence type="ECO:0000256" key="2">
    <source>
        <dbReference type="ARBA" id="ARBA00022840"/>
    </source>
</evidence>
<comment type="caution">
    <text evidence="9">The sequence shown here is derived from an EMBL/GenBank/DDBJ whole genome shotgun (WGS) entry which is preliminary data.</text>
</comment>
<keyword evidence="5" id="KW-0010">Activator</keyword>
<dbReference type="PROSITE" id="PS50006">
    <property type="entry name" value="FHA_DOMAIN"/>
    <property type="match status" value="1"/>
</dbReference>
<keyword evidence="4" id="KW-0238">DNA-binding</keyword>
<dbReference type="Pfam" id="PF02954">
    <property type="entry name" value="HTH_8"/>
    <property type="match status" value="1"/>
</dbReference>
<dbReference type="InterPro" id="IPR029016">
    <property type="entry name" value="GAF-like_dom_sf"/>
</dbReference>
<dbReference type="Pfam" id="PF00158">
    <property type="entry name" value="Sigma54_activat"/>
    <property type="match status" value="1"/>
</dbReference>
<dbReference type="InterPro" id="IPR003018">
    <property type="entry name" value="GAF"/>
</dbReference>
<dbReference type="Gene3D" id="3.30.450.40">
    <property type="match status" value="1"/>
</dbReference>
<keyword evidence="3" id="KW-0805">Transcription regulation</keyword>
<feature type="domain" description="FHA" evidence="7">
    <location>
        <begin position="22"/>
        <end position="71"/>
    </location>
</feature>
<evidence type="ECO:0000256" key="1">
    <source>
        <dbReference type="ARBA" id="ARBA00022741"/>
    </source>
</evidence>
<name>A0A150TK19_SORCE</name>
<organism evidence="9 10">
    <name type="scientific">Sorangium cellulosum</name>
    <name type="common">Polyangium cellulosum</name>
    <dbReference type="NCBI Taxonomy" id="56"/>
    <lineage>
        <taxon>Bacteria</taxon>
        <taxon>Pseudomonadati</taxon>
        <taxon>Myxococcota</taxon>
        <taxon>Polyangia</taxon>
        <taxon>Polyangiales</taxon>
        <taxon>Polyangiaceae</taxon>
        <taxon>Sorangium</taxon>
    </lineage>
</organism>
<dbReference type="SMART" id="SM00382">
    <property type="entry name" value="AAA"/>
    <property type="match status" value="1"/>
</dbReference>
<dbReference type="Pfam" id="PF25601">
    <property type="entry name" value="AAA_lid_14"/>
    <property type="match status" value="1"/>
</dbReference>
<keyword evidence="6" id="KW-0804">Transcription</keyword>
<keyword evidence="1" id="KW-0547">Nucleotide-binding</keyword>
<dbReference type="PRINTS" id="PR01590">
    <property type="entry name" value="HTHFIS"/>
</dbReference>
<dbReference type="SUPFAM" id="SSF46689">
    <property type="entry name" value="Homeodomain-like"/>
    <property type="match status" value="1"/>
</dbReference>
<dbReference type="InterPro" id="IPR025662">
    <property type="entry name" value="Sigma_54_int_dom_ATP-bd_1"/>
</dbReference>
<dbReference type="SUPFAM" id="SSF49879">
    <property type="entry name" value="SMAD/FHA domain"/>
    <property type="match status" value="1"/>
</dbReference>
<dbReference type="PROSITE" id="PS00675">
    <property type="entry name" value="SIGMA54_INTERACT_1"/>
    <property type="match status" value="1"/>
</dbReference>
<dbReference type="Gene3D" id="1.10.10.60">
    <property type="entry name" value="Homeodomain-like"/>
    <property type="match status" value="1"/>
</dbReference>
<dbReference type="InterPro" id="IPR002197">
    <property type="entry name" value="HTH_Fis"/>
</dbReference>
<dbReference type="PANTHER" id="PTHR32071">
    <property type="entry name" value="TRANSCRIPTIONAL REGULATORY PROTEIN"/>
    <property type="match status" value="1"/>
</dbReference>
<evidence type="ECO:0000259" key="8">
    <source>
        <dbReference type="PROSITE" id="PS50045"/>
    </source>
</evidence>
<dbReference type="InterPro" id="IPR003593">
    <property type="entry name" value="AAA+_ATPase"/>
</dbReference>
<dbReference type="SUPFAM" id="SSF55781">
    <property type="entry name" value="GAF domain-like"/>
    <property type="match status" value="1"/>
</dbReference>
<reference evidence="9 10" key="1">
    <citation type="submission" date="2014-02" db="EMBL/GenBank/DDBJ databases">
        <title>The small core and large imbalanced accessory genome model reveals a collaborative survival strategy of Sorangium cellulosum strains in nature.</title>
        <authorList>
            <person name="Han K."/>
            <person name="Peng R."/>
            <person name="Blom J."/>
            <person name="Li Y.-Z."/>
        </authorList>
    </citation>
    <scope>NUCLEOTIDE SEQUENCE [LARGE SCALE GENOMIC DNA]</scope>
    <source>
        <strain evidence="9 10">So0007-03</strain>
    </source>
</reference>
<feature type="domain" description="Sigma-54 factor interaction" evidence="8">
    <location>
        <begin position="292"/>
        <end position="521"/>
    </location>
</feature>
<dbReference type="PROSITE" id="PS00676">
    <property type="entry name" value="SIGMA54_INTERACT_2"/>
    <property type="match status" value="1"/>
</dbReference>
<dbReference type="InterPro" id="IPR002078">
    <property type="entry name" value="Sigma_54_int"/>
</dbReference>